<feature type="transmembrane region" description="Helical" evidence="3">
    <location>
        <begin position="76"/>
        <end position="95"/>
    </location>
</feature>
<feature type="region of interest" description="Disordered" evidence="2">
    <location>
        <begin position="38"/>
        <end position="59"/>
    </location>
</feature>
<dbReference type="AlphaFoldDB" id="S8CAA7"/>
<feature type="compositionally biased region" description="Low complexity" evidence="2">
    <location>
        <begin position="38"/>
        <end position="49"/>
    </location>
</feature>
<reference evidence="5 6" key="1">
    <citation type="journal article" date="2013" name="BMC Genomics">
        <title>The miniature genome of a carnivorous plant Genlisea aurea contains a low number of genes and short non-coding sequences.</title>
        <authorList>
            <person name="Leushkin E.V."/>
            <person name="Sutormin R.A."/>
            <person name="Nabieva E.R."/>
            <person name="Penin A.A."/>
            <person name="Kondrashov A.S."/>
            <person name="Logacheva M.D."/>
        </authorList>
    </citation>
    <scope>NUCLEOTIDE SEQUENCE [LARGE SCALE GENOMIC DNA]</scope>
</reference>
<evidence type="ECO:0000256" key="1">
    <source>
        <dbReference type="ARBA" id="ARBA00022676"/>
    </source>
</evidence>
<feature type="non-terminal residue" evidence="5">
    <location>
        <position position="849"/>
    </location>
</feature>
<dbReference type="PANTHER" id="PTHR46635:SF2">
    <property type="entry name" value="GLYCOSYL TRANSFERASE FAMILY 1 DOMAIN-CONTAINING PROTEIN"/>
    <property type="match status" value="1"/>
</dbReference>
<evidence type="ECO:0000313" key="5">
    <source>
        <dbReference type="EMBL" id="EPS63775.1"/>
    </source>
</evidence>
<dbReference type="OrthoDB" id="1592604at2759"/>
<keyword evidence="3" id="KW-0812">Transmembrane</keyword>
<evidence type="ECO:0000313" key="6">
    <source>
        <dbReference type="Proteomes" id="UP000015453"/>
    </source>
</evidence>
<dbReference type="Gene3D" id="3.40.50.2000">
    <property type="entry name" value="Glycogen Phosphorylase B"/>
    <property type="match status" value="1"/>
</dbReference>
<dbReference type="EMBL" id="AUSU01005246">
    <property type="protein sequence ID" value="EPS63775.1"/>
    <property type="molecule type" value="Genomic_DNA"/>
</dbReference>
<dbReference type="SUPFAM" id="SSF53756">
    <property type="entry name" value="UDP-Glycosyltransferase/glycogen phosphorylase"/>
    <property type="match status" value="1"/>
</dbReference>
<sequence length="849" mass="95969">MPRSPVLSPESGHGDANAAGAAAFHSIRDRFPFKRYNSSSSAPALPRLSKTAHKASRSHHHHKQKLPFVAFVGKPWFYFSILTVIFTFSLASMVLQKSFMPGFGQTIGAERTRWRWSVKEGLKPGSSLKFVPGWRLELNESRLDWLRTQPRIGVRRPRISIILSNLENDVPALMLYSVMKILRGLGYVLKVYALEDGESRSNWQAITEQVSILSRERYGLVDWSIFEGIIVSNIEAKNAFSSLMQEPFCSVPLIWIVQSDALANRLLLYEKMGWEHLSSNWKRAFSRADALVFSDYSFPMLYRKLDTGNFFVIPGSPLDFWAAEKYARTHSKSQLRQEYHFDNDDLLVLVVGSSLFYSELAWDYALGIHDLEPLLRKYAQNDDGLTFKFMFLFGNSSQGYGDALQDFATRLRLSQGSLLHYGLDSDVNGLILMADIVLYASSQDEQGFPPILTRAMSFGIPTLAADYPIITKYVSDRVHGVTFAKGDPEALTDAFSLFISEGKLSKLANSVASSGKLHAKNMFAAECIIGYAKLLERVFDFPSDVLLSNHPSQLNDSVWEWSFLGEGHDGDSDSSENLHLWSSLGMNSSIFFEHEEGLISDASSKNVSHGGEKDALTNSDWIIMNEMENSDEVERLNWQEVEERMGKGIGEWADIYRNARKSEKIRFETNERDEGELERTGQLICIYEMYNGQGGWPFLHHGSLYRGLSLTPGAQRLSSDDVDAVVRLPILNDTYYREILCEIGGMFSIANGIDEIHKRPWIGFQSWHARGRKQSLSPEVEELLDKTIKENVKGDVIYFWASLLDMDAVGSVGNNNNNLLTFWSTCDIMNAGRCRTAFESAFRRMYGLP</sequence>
<comment type="caution">
    <text evidence="5">The sequence shown here is derived from an EMBL/GenBank/DDBJ whole genome shotgun (WGS) entry which is preliminary data.</text>
</comment>
<evidence type="ECO:0000259" key="4">
    <source>
        <dbReference type="Pfam" id="PF00534"/>
    </source>
</evidence>
<evidence type="ECO:0000256" key="3">
    <source>
        <dbReference type="SAM" id="Phobius"/>
    </source>
</evidence>
<dbReference type="PANTHER" id="PTHR46635">
    <property type="entry name" value="GLYCOSYL TRANSFERASE FAMILY 1 PROTEIN"/>
    <property type="match status" value="1"/>
</dbReference>
<feature type="compositionally biased region" description="Basic residues" evidence="2">
    <location>
        <begin position="50"/>
        <end position="59"/>
    </location>
</feature>
<keyword evidence="3" id="KW-0472">Membrane</keyword>
<dbReference type="InterPro" id="IPR001296">
    <property type="entry name" value="Glyco_trans_1"/>
</dbReference>
<feature type="domain" description="Glycosyl transferase family 1" evidence="4">
    <location>
        <begin position="402"/>
        <end position="505"/>
    </location>
</feature>
<accession>S8CAA7</accession>
<dbReference type="GO" id="GO:0016757">
    <property type="term" value="F:glycosyltransferase activity"/>
    <property type="evidence" value="ECO:0007669"/>
    <property type="project" value="UniProtKB-KW"/>
</dbReference>
<keyword evidence="6" id="KW-1185">Reference proteome</keyword>
<gene>
    <name evidence="5" type="ORF">M569_11009</name>
</gene>
<organism evidence="5 6">
    <name type="scientific">Genlisea aurea</name>
    <dbReference type="NCBI Taxonomy" id="192259"/>
    <lineage>
        <taxon>Eukaryota</taxon>
        <taxon>Viridiplantae</taxon>
        <taxon>Streptophyta</taxon>
        <taxon>Embryophyta</taxon>
        <taxon>Tracheophyta</taxon>
        <taxon>Spermatophyta</taxon>
        <taxon>Magnoliopsida</taxon>
        <taxon>eudicotyledons</taxon>
        <taxon>Gunneridae</taxon>
        <taxon>Pentapetalae</taxon>
        <taxon>asterids</taxon>
        <taxon>lamiids</taxon>
        <taxon>Lamiales</taxon>
        <taxon>Lentibulariaceae</taxon>
        <taxon>Genlisea</taxon>
    </lineage>
</organism>
<keyword evidence="3" id="KW-1133">Transmembrane helix</keyword>
<keyword evidence="1" id="KW-0328">Glycosyltransferase</keyword>
<dbReference type="Pfam" id="PF00534">
    <property type="entry name" value="Glycos_transf_1"/>
    <property type="match status" value="1"/>
</dbReference>
<protein>
    <recommendedName>
        <fullName evidence="4">Glycosyl transferase family 1 domain-containing protein</fullName>
    </recommendedName>
</protein>
<keyword evidence="1" id="KW-0808">Transferase</keyword>
<proteinExistence type="predicted"/>
<dbReference type="Proteomes" id="UP000015453">
    <property type="component" value="Unassembled WGS sequence"/>
</dbReference>
<name>S8CAA7_9LAMI</name>
<evidence type="ECO:0000256" key="2">
    <source>
        <dbReference type="SAM" id="MobiDB-lite"/>
    </source>
</evidence>